<feature type="compositionally biased region" description="Basic residues" evidence="1">
    <location>
        <begin position="336"/>
        <end position="351"/>
    </location>
</feature>
<dbReference type="Proteomes" id="UP000604046">
    <property type="component" value="Unassembled WGS sequence"/>
</dbReference>
<sequence>MAIPAAASNLMPFDDLARLAGAAPPVLAYLRARGVDRTSTLALIAATQEDLRRILLQPFVDGIDVDGTHHKLDDQHKEVAAAIVTHMWTEARRQWEAHCQTPQLQPAPAAQAGAPAAPPARPDDKPPKSFLAWATQVEAYNSRLLDGARRRFPTQTLLGAEEVLARIWHEHTASKAYTPVSLTEILSRRTYQASGEINPHAVRRASGAAEEKEWSPRTLLAVLDGVDAVRWAWILVDLGPESAVNTFIDWFSAKARSRPTMIEQVVDFWSAIGWTLAMDLRLGKSFGEATKAIMDDHALFYEVMARPPKQPPRRPNPDHAAAAETADDAEQPTKGAGRRRGGRSRKPKGRGRGSTPPPRAPAHSAGRPRTPGLPGTTIVELAPPANAATTGLLELMVQHRRPAVGQRGAGVPAQEGLRRQALGTARGLACRPGGRGTRPAAEED</sequence>
<evidence type="ECO:0000313" key="2">
    <source>
        <dbReference type="EMBL" id="CAE7393420.1"/>
    </source>
</evidence>
<protein>
    <submittedName>
        <fullName evidence="2">Uncharacterized protein</fullName>
    </submittedName>
</protein>
<reference evidence="2" key="1">
    <citation type="submission" date="2021-02" db="EMBL/GenBank/DDBJ databases">
        <authorList>
            <person name="Dougan E. K."/>
            <person name="Rhodes N."/>
            <person name="Thang M."/>
            <person name="Chan C."/>
        </authorList>
    </citation>
    <scope>NUCLEOTIDE SEQUENCE</scope>
</reference>
<evidence type="ECO:0000256" key="1">
    <source>
        <dbReference type="SAM" id="MobiDB-lite"/>
    </source>
</evidence>
<dbReference type="OrthoDB" id="428857at2759"/>
<proteinExistence type="predicted"/>
<feature type="region of interest" description="Disordered" evidence="1">
    <location>
        <begin position="306"/>
        <end position="379"/>
    </location>
</feature>
<feature type="region of interest" description="Disordered" evidence="1">
    <location>
        <begin position="424"/>
        <end position="444"/>
    </location>
</feature>
<gene>
    <name evidence="2" type="ORF">SNAT2548_LOCUS21441</name>
</gene>
<comment type="caution">
    <text evidence="2">The sequence shown here is derived from an EMBL/GenBank/DDBJ whole genome shotgun (WGS) entry which is preliminary data.</text>
</comment>
<name>A0A812QLP9_9DINO</name>
<dbReference type="EMBL" id="CAJNDS010002253">
    <property type="protein sequence ID" value="CAE7393420.1"/>
    <property type="molecule type" value="Genomic_DNA"/>
</dbReference>
<feature type="region of interest" description="Disordered" evidence="1">
    <location>
        <begin position="103"/>
        <end position="128"/>
    </location>
</feature>
<organism evidence="2 3">
    <name type="scientific">Symbiodinium natans</name>
    <dbReference type="NCBI Taxonomy" id="878477"/>
    <lineage>
        <taxon>Eukaryota</taxon>
        <taxon>Sar</taxon>
        <taxon>Alveolata</taxon>
        <taxon>Dinophyceae</taxon>
        <taxon>Suessiales</taxon>
        <taxon>Symbiodiniaceae</taxon>
        <taxon>Symbiodinium</taxon>
    </lineage>
</organism>
<evidence type="ECO:0000313" key="3">
    <source>
        <dbReference type="Proteomes" id="UP000604046"/>
    </source>
</evidence>
<accession>A0A812QLP9</accession>
<keyword evidence="3" id="KW-1185">Reference proteome</keyword>
<dbReference type="AlphaFoldDB" id="A0A812QLP9"/>
<feature type="compositionally biased region" description="Low complexity" evidence="1">
    <location>
        <begin position="106"/>
        <end position="115"/>
    </location>
</feature>